<comment type="catalytic activity">
    <reaction evidence="1">
        <text>a myo-inositol phosphate + H2O = myo-inositol + phosphate</text>
        <dbReference type="Rhea" id="RHEA:24056"/>
        <dbReference type="ChEBI" id="CHEBI:15377"/>
        <dbReference type="ChEBI" id="CHEBI:17268"/>
        <dbReference type="ChEBI" id="CHEBI:43474"/>
        <dbReference type="ChEBI" id="CHEBI:84139"/>
        <dbReference type="EC" id="3.1.3.25"/>
    </reaction>
</comment>
<dbReference type="Gene3D" id="3.30.540.10">
    <property type="entry name" value="Fructose-1,6-Bisphosphatase, subunit A, domain 1"/>
    <property type="match status" value="1"/>
</dbReference>
<comment type="subcellular location">
    <subcellularLocation>
        <location evidence="3">Membrane</location>
        <topology evidence="3">Single-pass membrane protein</topology>
    </subcellularLocation>
</comment>
<evidence type="ECO:0000256" key="11">
    <source>
        <dbReference type="ARBA" id="ARBA00022989"/>
    </source>
</evidence>
<name>A0A8T0FDA0_ARGBR</name>
<dbReference type="GO" id="GO:0016020">
    <property type="term" value="C:membrane"/>
    <property type="evidence" value="ECO:0007669"/>
    <property type="project" value="UniProtKB-SubCell"/>
</dbReference>
<dbReference type="EMBL" id="JABXBU010000015">
    <property type="protein sequence ID" value="KAF8787399.1"/>
    <property type="molecule type" value="Genomic_DNA"/>
</dbReference>
<organism evidence="17 18">
    <name type="scientific">Argiope bruennichi</name>
    <name type="common">Wasp spider</name>
    <name type="synonym">Aranea bruennichi</name>
    <dbReference type="NCBI Taxonomy" id="94029"/>
    <lineage>
        <taxon>Eukaryota</taxon>
        <taxon>Metazoa</taxon>
        <taxon>Ecdysozoa</taxon>
        <taxon>Arthropoda</taxon>
        <taxon>Chelicerata</taxon>
        <taxon>Arachnida</taxon>
        <taxon>Araneae</taxon>
        <taxon>Araneomorphae</taxon>
        <taxon>Entelegynae</taxon>
        <taxon>Araneoidea</taxon>
        <taxon>Araneidae</taxon>
        <taxon>Argiope</taxon>
    </lineage>
</organism>
<evidence type="ECO:0000256" key="16">
    <source>
        <dbReference type="SAM" id="Phobius"/>
    </source>
</evidence>
<feature type="transmembrane region" description="Helical" evidence="16">
    <location>
        <begin position="7"/>
        <end position="26"/>
    </location>
</feature>
<reference evidence="17" key="1">
    <citation type="journal article" date="2020" name="bioRxiv">
        <title>Chromosome-level reference genome of the European wasp spider Argiope bruennichi: a resource for studies on range expansion and evolutionary adaptation.</title>
        <authorList>
            <person name="Sheffer M.M."/>
            <person name="Hoppe A."/>
            <person name="Krehenwinkel H."/>
            <person name="Uhl G."/>
            <person name="Kuss A.W."/>
            <person name="Jensen L."/>
            <person name="Jensen C."/>
            <person name="Gillespie R.G."/>
            <person name="Hoff K.J."/>
            <person name="Prost S."/>
        </authorList>
    </citation>
    <scope>NUCLEOTIDE SEQUENCE</scope>
</reference>
<dbReference type="GO" id="GO:0005737">
    <property type="term" value="C:cytoplasm"/>
    <property type="evidence" value="ECO:0007669"/>
    <property type="project" value="UniProtKB-ARBA"/>
</dbReference>
<dbReference type="Pfam" id="PF00459">
    <property type="entry name" value="Inositol_P"/>
    <property type="match status" value="2"/>
</dbReference>
<keyword evidence="18" id="KW-1185">Reference proteome</keyword>
<dbReference type="InterPro" id="IPR050725">
    <property type="entry name" value="CysQ/Inositol_MonoPase"/>
</dbReference>
<feature type="binding site" evidence="15">
    <location>
        <position position="227"/>
    </location>
    <ligand>
        <name>Mg(2+)</name>
        <dbReference type="ChEBI" id="CHEBI:18420"/>
        <label>1</label>
        <note>catalytic</note>
    </ligand>
</feature>
<dbReference type="AlphaFoldDB" id="A0A8T0FDA0"/>
<dbReference type="Gene3D" id="3.40.190.80">
    <property type="match status" value="2"/>
</dbReference>
<keyword evidence="12 16" id="KW-0472">Membrane</keyword>
<dbReference type="GO" id="GO:0046854">
    <property type="term" value="P:phosphatidylinositol phosphate biosynthetic process"/>
    <property type="evidence" value="ECO:0007669"/>
    <property type="project" value="InterPro"/>
</dbReference>
<comment type="cofactor">
    <cofactor evidence="2 15">
        <name>Mg(2+)</name>
        <dbReference type="ChEBI" id="CHEBI:18420"/>
    </cofactor>
</comment>
<dbReference type="InterPro" id="IPR000760">
    <property type="entry name" value="Inositol_monophosphatase-like"/>
</dbReference>
<evidence type="ECO:0000256" key="7">
    <source>
        <dbReference type="ARBA" id="ARBA00022692"/>
    </source>
</evidence>
<comment type="caution">
    <text evidence="17">The sequence shown here is derived from an EMBL/GenBank/DDBJ whole genome shotgun (WGS) entry which is preliminary data.</text>
</comment>
<protein>
    <recommendedName>
        <fullName evidence="6">inositol-phosphate phosphatase</fullName>
        <ecNumber evidence="6">3.1.3.25</ecNumber>
    </recommendedName>
    <alternativeName>
        <fullName evidence="14">Inositol-1(or 4)-monophosphatase 3</fullName>
    </alternativeName>
    <alternativeName>
        <fullName evidence="13">Myo-inositol monophosphatase A3</fullName>
    </alternativeName>
</protein>
<accession>A0A8T0FDA0</accession>
<dbReference type="Proteomes" id="UP000807504">
    <property type="component" value="Unassembled WGS sequence"/>
</dbReference>
<evidence type="ECO:0000256" key="4">
    <source>
        <dbReference type="ARBA" id="ARBA00005152"/>
    </source>
</evidence>
<evidence type="ECO:0000256" key="12">
    <source>
        <dbReference type="ARBA" id="ARBA00023136"/>
    </source>
</evidence>
<dbReference type="GO" id="GO:0012505">
    <property type="term" value="C:endomembrane system"/>
    <property type="evidence" value="ECO:0007669"/>
    <property type="project" value="TreeGrafter"/>
</dbReference>
<keyword evidence="10 15" id="KW-0460">Magnesium</keyword>
<keyword evidence="9" id="KW-0378">Hydrolase</keyword>
<evidence type="ECO:0000256" key="8">
    <source>
        <dbReference type="ARBA" id="ARBA00022723"/>
    </source>
</evidence>
<dbReference type="PANTHER" id="PTHR43028:SF4">
    <property type="entry name" value="INOSITOL MONOPHOSPHATASE 3"/>
    <property type="match status" value="1"/>
</dbReference>
<evidence type="ECO:0000256" key="9">
    <source>
        <dbReference type="ARBA" id="ARBA00022801"/>
    </source>
</evidence>
<evidence type="ECO:0000313" key="17">
    <source>
        <dbReference type="EMBL" id="KAF8787399.1"/>
    </source>
</evidence>
<evidence type="ECO:0000256" key="14">
    <source>
        <dbReference type="ARBA" id="ARBA00042949"/>
    </source>
</evidence>
<proteinExistence type="inferred from homology"/>
<evidence type="ECO:0000256" key="6">
    <source>
        <dbReference type="ARBA" id="ARBA00013106"/>
    </source>
</evidence>
<comment type="pathway">
    <text evidence="4">Polyol metabolism; myo-inositol biosynthesis; myo-inositol from D-glucose 6-phosphate: step 2/2.</text>
</comment>
<evidence type="ECO:0000256" key="13">
    <source>
        <dbReference type="ARBA" id="ARBA00042119"/>
    </source>
</evidence>
<dbReference type="GO" id="GO:0008254">
    <property type="term" value="F:3'-nucleotidase activity"/>
    <property type="evidence" value="ECO:0007669"/>
    <property type="project" value="TreeGrafter"/>
</dbReference>
<dbReference type="SUPFAM" id="SSF56655">
    <property type="entry name" value="Carbohydrate phosphatase"/>
    <property type="match status" value="3"/>
</dbReference>
<dbReference type="InterPro" id="IPR020550">
    <property type="entry name" value="Inositol_monophosphatase_CS"/>
</dbReference>
<keyword evidence="7 16" id="KW-0812">Transmembrane</keyword>
<dbReference type="FunFam" id="3.30.540.10:FF:000012">
    <property type="entry name" value="Blast:Putative inositol monophosphatase 3"/>
    <property type="match status" value="1"/>
</dbReference>
<dbReference type="EC" id="3.1.3.25" evidence="6"/>
<keyword evidence="8 15" id="KW-0479">Metal-binding</keyword>
<feature type="binding site" evidence="15">
    <location>
        <position position="229"/>
    </location>
    <ligand>
        <name>Mg(2+)</name>
        <dbReference type="ChEBI" id="CHEBI:18420"/>
        <label>1</label>
        <note>catalytic</note>
    </ligand>
</feature>
<dbReference type="GO" id="GO:0052834">
    <property type="term" value="F:inositol monophosphate phosphatase activity"/>
    <property type="evidence" value="ECO:0007669"/>
    <property type="project" value="UniProtKB-EC"/>
</dbReference>
<sequence>MFVVRTKVIVILISCAISILLISSYYKNGIIRVKTCKKCLLKSDENSNNLEAITESVYDENLHYYYSYEKESMIYDRDRSVTTEVEGDLQNYKIKNEIEYVDFMNSSEKIDLKQKNPNIINLKQLLSVCIKAAKAGGMQLLSVRRNFDLKKIWKMKPANSSDNPIHVGRTLSHQAMAYTLKKYFPNLQLVSRKLNEYDIDPYDEDFQPQNASDSHLVPTKNVLVWIDALEPEYEYQQNYLEYVTTAVCVAVKGKPVIGVIHQPFENFTKWGWVGHGESTDTYPVASEPVDVSEPISIIVPTRRAAFVKMKARMALGVHFHLFAVNGAGYSFIQVAEDKIDGYFHAFDIKKWKICAGDAIIKAAYGRMTTLDDKEIDYGDPNHFLSKRGFKASIEDLDLFEDFDSLEAIDFNSINPLGIFVLSALAIFMIYLYIDSGNDKKSANMEVISLKHLLSVCVNAAELGGVKVRDVRLSSNLKQISKGKTKEGANDPMTYGDLLSHRTMLYTLKKSFPHIKKSLGKQVARAAFGPETKVVSAGGAGYKSLQVAQGKADAYIHVTLIKKWDICAGNALLHALGGKMTALDGSYIDYGNPLEPKNEKGLLATTHDHEKFVQKLASLAS</sequence>
<evidence type="ECO:0000256" key="1">
    <source>
        <dbReference type="ARBA" id="ARBA00001033"/>
    </source>
</evidence>
<evidence type="ECO:0000256" key="15">
    <source>
        <dbReference type="PIRSR" id="PIRSR600760-2"/>
    </source>
</evidence>
<gene>
    <name evidence="17" type="ORF">HNY73_009000</name>
</gene>
<evidence type="ECO:0000256" key="5">
    <source>
        <dbReference type="ARBA" id="ARBA00009759"/>
    </source>
</evidence>
<reference evidence="17" key="2">
    <citation type="submission" date="2020-06" db="EMBL/GenBank/DDBJ databases">
        <authorList>
            <person name="Sheffer M."/>
        </authorList>
    </citation>
    <scope>NUCLEOTIDE SEQUENCE</scope>
</reference>
<comment type="similarity">
    <text evidence="5">Belongs to the inositol monophosphatase superfamily.</text>
</comment>
<keyword evidence="11 16" id="KW-1133">Transmembrane helix</keyword>
<dbReference type="GO" id="GO:0046872">
    <property type="term" value="F:metal ion binding"/>
    <property type="evidence" value="ECO:0007669"/>
    <property type="project" value="UniProtKB-KW"/>
</dbReference>
<evidence type="ECO:0000256" key="10">
    <source>
        <dbReference type="ARBA" id="ARBA00022842"/>
    </source>
</evidence>
<evidence type="ECO:0000256" key="2">
    <source>
        <dbReference type="ARBA" id="ARBA00001946"/>
    </source>
</evidence>
<dbReference type="PROSITE" id="PS00630">
    <property type="entry name" value="IMP_2"/>
    <property type="match status" value="1"/>
</dbReference>
<evidence type="ECO:0000256" key="3">
    <source>
        <dbReference type="ARBA" id="ARBA00004167"/>
    </source>
</evidence>
<feature type="transmembrane region" description="Helical" evidence="16">
    <location>
        <begin position="413"/>
        <end position="433"/>
    </location>
</feature>
<dbReference type="PANTHER" id="PTHR43028">
    <property type="entry name" value="3'(2'),5'-BISPHOSPHATE NUCLEOTIDASE 1"/>
    <property type="match status" value="1"/>
</dbReference>
<evidence type="ECO:0000313" key="18">
    <source>
        <dbReference type="Proteomes" id="UP000807504"/>
    </source>
</evidence>